<name>A0A5D4NRD9_9BACI</name>
<proteinExistence type="predicted"/>
<reference evidence="1 2" key="1">
    <citation type="submission" date="2019-08" db="EMBL/GenBank/DDBJ databases">
        <title>Bacillus genomes from the desert of Cuatro Cienegas, Coahuila.</title>
        <authorList>
            <person name="Olmedo-Alvarez G."/>
        </authorList>
    </citation>
    <scope>NUCLEOTIDE SEQUENCE [LARGE SCALE GENOMIC DNA]</scope>
    <source>
        <strain evidence="1 2">CH34_1T</strain>
    </source>
</reference>
<sequence>MKSYRLYWIEDEVADYFYGRERAFYNLFLESTIATGQMEEIVLKQVQYITKPIPFLPFNRALSQALSIKKEYIQNDNRYYIESSCGKNTAKISVLDHYVKVELQGHSDWEAYIFELLRKLDGRLLAINLDDEQFGWLKPIKMRKYV</sequence>
<dbReference type="Proteomes" id="UP000322267">
    <property type="component" value="Unassembled WGS sequence"/>
</dbReference>
<organism evidence="1 2">
    <name type="scientific">Rossellomorea vietnamensis</name>
    <dbReference type="NCBI Taxonomy" id="218284"/>
    <lineage>
        <taxon>Bacteria</taxon>
        <taxon>Bacillati</taxon>
        <taxon>Bacillota</taxon>
        <taxon>Bacilli</taxon>
        <taxon>Bacillales</taxon>
        <taxon>Bacillaceae</taxon>
        <taxon>Rossellomorea</taxon>
    </lineage>
</organism>
<comment type="caution">
    <text evidence="1">The sequence shown here is derived from an EMBL/GenBank/DDBJ whole genome shotgun (WGS) entry which is preliminary data.</text>
</comment>
<dbReference type="RefSeq" id="WP_148940045.1">
    <property type="nucleotide sequence ID" value="NZ_VTEI01000006.1"/>
</dbReference>
<dbReference type="EMBL" id="VTEI01000006">
    <property type="protein sequence ID" value="TYS16161.1"/>
    <property type="molecule type" value="Genomic_DNA"/>
</dbReference>
<evidence type="ECO:0000313" key="2">
    <source>
        <dbReference type="Proteomes" id="UP000322267"/>
    </source>
</evidence>
<dbReference type="Gene3D" id="3.30.310.250">
    <property type="entry name" value="Sporulation inhibitor of replication protein SirA"/>
    <property type="match status" value="1"/>
</dbReference>
<dbReference type="Pfam" id="PF10747">
    <property type="entry name" value="SirA"/>
    <property type="match status" value="1"/>
</dbReference>
<dbReference type="InterPro" id="IPR019683">
    <property type="entry name" value="SirA"/>
</dbReference>
<accession>A0A5D4NRD9</accession>
<dbReference type="AlphaFoldDB" id="A0A5D4NRD9"/>
<gene>
    <name evidence="1" type="primary">sirA</name>
    <name evidence="1" type="ORF">FZC78_12495</name>
</gene>
<dbReference type="InterPro" id="IPR038449">
    <property type="entry name" value="SirA_sf"/>
</dbReference>
<evidence type="ECO:0000313" key="1">
    <source>
        <dbReference type="EMBL" id="TYS16161.1"/>
    </source>
</evidence>
<dbReference type="OrthoDB" id="2736584at2"/>
<protein>
    <submittedName>
        <fullName evidence="1">Sporulation inhibitor of replication protein SirA</fullName>
    </submittedName>
</protein>